<dbReference type="Proteomes" id="UP000292082">
    <property type="component" value="Unassembled WGS sequence"/>
</dbReference>
<protein>
    <submittedName>
        <fullName evidence="1">Uncharacterized protein</fullName>
    </submittedName>
</protein>
<dbReference type="EMBL" id="ML145126">
    <property type="protein sequence ID" value="TBU58309.1"/>
    <property type="molecule type" value="Genomic_DNA"/>
</dbReference>
<accession>A0A4Q9PV56</accession>
<dbReference type="AlphaFoldDB" id="A0A4Q9PV56"/>
<dbReference type="PROSITE" id="PS51257">
    <property type="entry name" value="PROKAR_LIPOPROTEIN"/>
    <property type="match status" value="1"/>
</dbReference>
<name>A0A4Q9PV56_9APHY</name>
<evidence type="ECO:0000313" key="2">
    <source>
        <dbReference type="Proteomes" id="UP000292082"/>
    </source>
</evidence>
<proteinExistence type="predicted"/>
<reference evidence="1 2" key="1">
    <citation type="submission" date="2019-01" db="EMBL/GenBank/DDBJ databases">
        <title>Draft genome sequences of three monokaryotic isolates of the white-rot basidiomycete fungus Dichomitus squalens.</title>
        <authorList>
            <consortium name="DOE Joint Genome Institute"/>
            <person name="Lopez S.C."/>
            <person name="Andreopoulos B."/>
            <person name="Pangilinan J."/>
            <person name="Lipzen A."/>
            <person name="Riley R."/>
            <person name="Ahrendt S."/>
            <person name="Ng V."/>
            <person name="Barry K."/>
            <person name="Daum C."/>
            <person name="Grigoriev I.V."/>
            <person name="Hilden K.S."/>
            <person name="Makela M.R."/>
            <person name="de Vries R.P."/>
        </authorList>
    </citation>
    <scope>NUCLEOTIDE SEQUENCE [LARGE SCALE GENOMIC DNA]</scope>
    <source>
        <strain evidence="1 2">CBS 464.89</strain>
    </source>
</reference>
<organism evidence="1 2">
    <name type="scientific">Dichomitus squalens</name>
    <dbReference type="NCBI Taxonomy" id="114155"/>
    <lineage>
        <taxon>Eukaryota</taxon>
        <taxon>Fungi</taxon>
        <taxon>Dikarya</taxon>
        <taxon>Basidiomycota</taxon>
        <taxon>Agaricomycotina</taxon>
        <taxon>Agaricomycetes</taxon>
        <taxon>Polyporales</taxon>
        <taxon>Polyporaceae</taxon>
        <taxon>Dichomitus</taxon>
    </lineage>
</organism>
<gene>
    <name evidence="1" type="ORF">BD310DRAFT_927424</name>
</gene>
<evidence type="ECO:0000313" key="1">
    <source>
        <dbReference type="EMBL" id="TBU58309.1"/>
    </source>
</evidence>
<sequence>MISRRLRSTWTRVQNAQSSVVLSSCLAFISRRRLRLHLHARTISHRGPGQCGALAGTNMITA</sequence>
<keyword evidence="2" id="KW-1185">Reference proteome</keyword>